<keyword evidence="1" id="KW-0472">Membrane</keyword>
<keyword evidence="1" id="KW-0812">Transmembrane</keyword>
<feature type="transmembrane region" description="Helical" evidence="1">
    <location>
        <begin position="40"/>
        <end position="59"/>
    </location>
</feature>
<keyword evidence="4" id="KW-1185">Reference proteome</keyword>
<dbReference type="Gene3D" id="3.40.50.620">
    <property type="entry name" value="HUPs"/>
    <property type="match status" value="1"/>
</dbReference>
<evidence type="ECO:0000259" key="2">
    <source>
        <dbReference type="Pfam" id="PF02698"/>
    </source>
</evidence>
<evidence type="ECO:0000256" key="1">
    <source>
        <dbReference type="SAM" id="Phobius"/>
    </source>
</evidence>
<gene>
    <name evidence="3" type="ORF">PAECIP111892_01138</name>
</gene>
<protein>
    <recommendedName>
        <fullName evidence="2">DUF218 domain-containing protein</fullName>
    </recommendedName>
</protein>
<dbReference type="Proteomes" id="UP000838324">
    <property type="component" value="Unassembled WGS sequence"/>
</dbReference>
<feature type="transmembrane region" description="Helical" evidence="1">
    <location>
        <begin position="12"/>
        <end position="33"/>
    </location>
</feature>
<dbReference type="InterPro" id="IPR003848">
    <property type="entry name" value="DUF218"/>
</dbReference>
<proteinExistence type="predicted"/>
<dbReference type="InterPro" id="IPR014729">
    <property type="entry name" value="Rossmann-like_a/b/a_fold"/>
</dbReference>
<evidence type="ECO:0000313" key="3">
    <source>
        <dbReference type="EMBL" id="CAH1193052.1"/>
    </source>
</evidence>
<evidence type="ECO:0000313" key="4">
    <source>
        <dbReference type="Proteomes" id="UP000838324"/>
    </source>
</evidence>
<sequence>MILLIYLIKFAYSFILPPGLFIVLLAALVIWLWRSSRRQAIVLSAVTLLLYLSMTPWVGDALIRSLENNYEQPDNITGDVIVVLGGGATSGTPDIDGEGNLLGSAANRLLTGVRLHRLDGLPVLFSGGQVFSDSGNEADTAKRQLLGLGIPEADILTENQSLNTEQNAVNTAALMKELGLRQPILVTSAFHMSRAMAQFHEAGLDPLAYPTDYTSSRGTALYPGKFAPSGSAMQSTGLALKEYLGLLAARF</sequence>
<reference evidence="3" key="1">
    <citation type="submission" date="2022-01" db="EMBL/GenBank/DDBJ databases">
        <authorList>
            <person name="Criscuolo A."/>
        </authorList>
    </citation>
    <scope>NUCLEOTIDE SEQUENCE</scope>
    <source>
        <strain evidence="3">CIP111892</strain>
    </source>
</reference>
<dbReference type="CDD" id="cd06259">
    <property type="entry name" value="YdcF-like"/>
    <property type="match status" value="1"/>
</dbReference>
<name>A0ABN8G2C1_9BACL</name>
<dbReference type="PANTHER" id="PTHR30336:SF4">
    <property type="entry name" value="ENVELOPE BIOGENESIS FACTOR ELYC"/>
    <property type="match status" value="1"/>
</dbReference>
<keyword evidence="1" id="KW-1133">Transmembrane helix</keyword>
<accession>A0ABN8G2C1</accession>
<dbReference type="Pfam" id="PF02698">
    <property type="entry name" value="DUF218"/>
    <property type="match status" value="1"/>
</dbReference>
<dbReference type="InterPro" id="IPR051599">
    <property type="entry name" value="Cell_Envelope_Assoc"/>
</dbReference>
<dbReference type="PANTHER" id="PTHR30336">
    <property type="entry name" value="INNER MEMBRANE PROTEIN, PROBABLE PERMEASE"/>
    <property type="match status" value="1"/>
</dbReference>
<comment type="caution">
    <text evidence="3">The sequence shown here is derived from an EMBL/GenBank/DDBJ whole genome shotgun (WGS) entry which is preliminary data.</text>
</comment>
<organism evidence="3 4">
    <name type="scientific">Paenibacillus auburnensis</name>
    <dbReference type="NCBI Taxonomy" id="2905649"/>
    <lineage>
        <taxon>Bacteria</taxon>
        <taxon>Bacillati</taxon>
        <taxon>Bacillota</taxon>
        <taxon>Bacilli</taxon>
        <taxon>Bacillales</taxon>
        <taxon>Paenibacillaceae</taxon>
        <taxon>Paenibacillus</taxon>
    </lineage>
</organism>
<feature type="domain" description="DUF218" evidence="2">
    <location>
        <begin position="79"/>
        <end position="245"/>
    </location>
</feature>
<dbReference type="EMBL" id="CAKMMG010000001">
    <property type="protein sequence ID" value="CAH1193052.1"/>
    <property type="molecule type" value="Genomic_DNA"/>
</dbReference>